<organism evidence="5 6">
    <name type="scientific">Caballeronia pedi</name>
    <dbReference type="NCBI Taxonomy" id="1777141"/>
    <lineage>
        <taxon>Bacteria</taxon>
        <taxon>Pseudomonadati</taxon>
        <taxon>Pseudomonadota</taxon>
        <taxon>Betaproteobacteria</taxon>
        <taxon>Burkholderiales</taxon>
        <taxon>Burkholderiaceae</taxon>
        <taxon>Caballeronia</taxon>
    </lineage>
</organism>
<dbReference type="InterPro" id="IPR049513">
    <property type="entry name" value="TetR_C_40"/>
</dbReference>
<dbReference type="PROSITE" id="PS50977">
    <property type="entry name" value="HTH_TETR_2"/>
    <property type="match status" value="1"/>
</dbReference>
<dbReference type="InterPro" id="IPR009057">
    <property type="entry name" value="Homeodomain-like_sf"/>
</dbReference>
<evidence type="ECO:0000256" key="1">
    <source>
        <dbReference type="ARBA" id="ARBA00023125"/>
    </source>
</evidence>
<dbReference type="EMBL" id="FCOE02000052">
    <property type="protein sequence ID" value="SAK99219.1"/>
    <property type="molecule type" value="Genomic_DNA"/>
</dbReference>
<feature type="domain" description="HTH tetR-type" evidence="4">
    <location>
        <begin position="32"/>
        <end position="92"/>
    </location>
</feature>
<reference evidence="5" key="1">
    <citation type="submission" date="2016-01" db="EMBL/GenBank/DDBJ databases">
        <authorList>
            <person name="Peeters C."/>
        </authorList>
    </citation>
    <scope>NUCLEOTIDE SEQUENCE [LARGE SCALE GENOMIC DNA]</scope>
    <source>
        <strain evidence="5">LMG 29323</strain>
    </source>
</reference>
<dbReference type="Gene3D" id="1.10.357.10">
    <property type="entry name" value="Tetracycline Repressor, domain 2"/>
    <property type="match status" value="1"/>
</dbReference>
<dbReference type="Pfam" id="PF21306">
    <property type="entry name" value="TetR_C_40"/>
    <property type="match status" value="1"/>
</dbReference>
<feature type="compositionally biased region" description="Basic and acidic residues" evidence="3">
    <location>
        <begin position="1"/>
        <end position="10"/>
    </location>
</feature>
<keyword evidence="1 2" id="KW-0238">DNA-binding</keyword>
<dbReference type="AlphaFoldDB" id="A0A158DX61"/>
<name>A0A158DX61_9BURK</name>
<dbReference type="OrthoDB" id="9809772at2"/>
<dbReference type="Pfam" id="PF00440">
    <property type="entry name" value="TetR_N"/>
    <property type="match status" value="1"/>
</dbReference>
<evidence type="ECO:0000256" key="3">
    <source>
        <dbReference type="SAM" id="MobiDB-lite"/>
    </source>
</evidence>
<gene>
    <name evidence="5" type="ORF">AWB80_07630</name>
</gene>
<accession>A0A158DX61</accession>
<evidence type="ECO:0000259" key="4">
    <source>
        <dbReference type="PROSITE" id="PS50977"/>
    </source>
</evidence>
<dbReference type="Proteomes" id="UP000054911">
    <property type="component" value="Unassembled WGS sequence"/>
</dbReference>
<evidence type="ECO:0000256" key="2">
    <source>
        <dbReference type="PROSITE-ProRule" id="PRU00335"/>
    </source>
</evidence>
<proteinExistence type="predicted"/>
<comment type="caution">
    <text evidence="5">The sequence shown here is derived from an EMBL/GenBank/DDBJ whole genome shotgun (WGS) entry which is preliminary data.</text>
</comment>
<dbReference type="InterPro" id="IPR001647">
    <property type="entry name" value="HTH_TetR"/>
</dbReference>
<evidence type="ECO:0000313" key="5">
    <source>
        <dbReference type="EMBL" id="SAK99219.1"/>
    </source>
</evidence>
<dbReference type="SUPFAM" id="SSF46689">
    <property type="entry name" value="Homeodomain-like"/>
    <property type="match status" value="1"/>
</dbReference>
<sequence length="231" mass="25887">MQATIHKRDASGTASEDQVEDHRSVAARRKRNAMRSRILQTVMDVFSDRKNLSTTIEDVIRAADVSRGTFYKHFSSLEEALTAVGREATDQMTLGILPVYDVLDDPVQRVSTGMRVFLSRAVTDRRWARFVVRAELIPHESVLLEYIYRDVRTGKAEAKMDFDDVTAAADSIMGATVEGMRTILLERTPDTAAYIDAVIRITLRGLGVDKRRAESATAFSLEHLAAHMSNR</sequence>
<dbReference type="InterPro" id="IPR050624">
    <property type="entry name" value="HTH-type_Tx_Regulator"/>
</dbReference>
<dbReference type="PANTHER" id="PTHR43479">
    <property type="entry name" value="ACREF/ENVCD OPERON REPRESSOR-RELATED"/>
    <property type="match status" value="1"/>
</dbReference>
<feature type="region of interest" description="Disordered" evidence="3">
    <location>
        <begin position="1"/>
        <end position="30"/>
    </location>
</feature>
<protein>
    <submittedName>
        <fullName evidence="5">TetR family transcriptional regulator</fullName>
    </submittedName>
</protein>
<dbReference type="STRING" id="1777141.AWB80_07630"/>
<dbReference type="GO" id="GO:0003677">
    <property type="term" value="F:DNA binding"/>
    <property type="evidence" value="ECO:0007669"/>
    <property type="project" value="UniProtKB-UniRule"/>
</dbReference>
<keyword evidence="6" id="KW-1185">Reference proteome</keyword>
<dbReference type="PANTHER" id="PTHR43479:SF11">
    <property type="entry name" value="ACREF_ENVCD OPERON REPRESSOR-RELATED"/>
    <property type="match status" value="1"/>
</dbReference>
<feature type="DNA-binding region" description="H-T-H motif" evidence="2">
    <location>
        <begin position="55"/>
        <end position="74"/>
    </location>
</feature>
<evidence type="ECO:0000313" key="6">
    <source>
        <dbReference type="Proteomes" id="UP000054911"/>
    </source>
</evidence>